<feature type="domain" description="Glycosyltransferase 2-like" evidence="1">
    <location>
        <begin position="6"/>
        <end position="133"/>
    </location>
</feature>
<evidence type="ECO:0000313" key="2">
    <source>
        <dbReference type="EMBL" id="MCB4825122.1"/>
    </source>
</evidence>
<accession>A0A9X1IIH1</accession>
<dbReference type="PANTHER" id="PTHR43685:SF2">
    <property type="entry name" value="GLYCOSYLTRANSFERASE 2-LIKE DOMAIN-CONTAINING PROTEIN"/>
    <property type="match status" value="1"/>
</dbReference>
<proteinExistence type="predicted"/>
<dbReference type="InterPro" id="IPR001173">
    <property type="entry name" value="Glyco_trans_2-like"/>
</dbReference>
<dbReference type="PANTHER" id="PTHR43685">
    <property type="entry name" value="GLYCOSYLTRANSFERASE"/>
    <property type="match status" value="1"/>
</dbReference>
<dbReference type="Proteomes" id="UP001139311">
    <property type="component" value="Unassembled WGS sequence"/>
</dbReference>
<evidence type="ECO:0000313" key="3">
    <source>
        <dbReference type="Proteomes" id="UP001139311"/>
    </source>
</evidence>
<dbReference type="Pfam" id="PF00535">
    <property type="entry name" value="Glycos_transf_2"/>
    <property type="match status" value="1"/>
</dbReference>
<dbReference type="InterPro" id="IPR050834">
    <property type="entry name" value="Glycosyltransf_2"/>
</dbReference>
<protein>
    <submittedName>
        <fullName evidence="2">Glycosyltransferase family 2 protein</fullName>
    </submittedName>
</protein>
<name>A0A9X1IIH1_9PROT</name>
<dbReference type="AlphaFoldDB" id="A0A9X1IIH1"/>
<gene>
    <name evidence="2" type="ORF">LHA35_25695</name>
</gene>
<dbReference type="RefSeq" id="WP_226613821.1">
    <property type="nucleotide sequence ID" value="NZ_JAJAQI010000066.1"/>
</dbReference>
<dbReference type="InterPro" id="IPR029044">
    <property type="entry name" value="Nucleotide-diphossugar_trans"/>
</dbReference>
<sequence length="316" mass="34692">MTPVLSIVIPAYNIAPYIGMAVRSALDQTLREVEVIVVDDGSTDETAAEVERIRDPRLRLLRKANGGLSSARNAGIVAARGRHVGLLDGDDVWTPTKAERQVAVLEGDPSVCLTYSYSAYLNEDGTPTGAYLMSRHAAPTWRQMIVRNHLGNGSTAIGRRDDFLAAGLFDERFRTAFEEYELWPRMMRLTGRGIRLVPEALTGYRIRATSGSMRFDSFARQAELARRLLAEKMPDVPTSLLDLGLAGSYRIAARKAASLGQSRDALGFLAKAVRLSPGILVRDPRFFGTLALALTRGRGQGGFYRIMRAGMGAFQR</sequence>
<dbReference type="SUPFAM" id="SSF53448">
    <property type="entry name" value="Nucleotide-diphospho-sugar transferases"/>
    <property type="match status" value="1"/>
</dbReference>
<dbReference type="CDD" id="cd00761">
    <property type="entry name" value="Glyco_tranf_GTA_type"/>
    <property type="match status" value="1"/>
</dbReference>
<comment type="caution">
    <text evidence="2">The sequence shown here is derived from an EMBL/GenBank/DDBJ whole genome shotgun (WGS) entry which is preliminary data.</text>
</comment>
<organism evidence="2 3">
    <name type="scientific">Roseicella aerolata</name>
    <dbReference type="NCBI Taxonomy" id="2883479"/>
    <lineage>
        <taxon>Bacteria</taxon>
        <taxon>Pseudomonadati</taxon>
        <taxon>Pseudomonadota</taxon>
        <taxon>Alphaproteobacteria</taxon>
        <taxon>Acetobacterales</taxon>
        <taxon>Roseomonadaceae</taxon>
        <taxon>Roseicella</taxon>
    </lineage>
</organism>
<dbReference type="Gene3D" id="3.90.550.10">
    <property type="entry name" value="Spore Coat Polysaccharide Biosynthesis Protein SpsA, Chain A"/>
    <property type="match status" value="1"/>
</dbReference>
<reference evidence="2" key="1">
    <citation type="submission" date="2021-10" db="EMBL/GenBank/DDBJ databases">
        <title>Roseicella aerolatum sp. nov., isolated from aerosols of e-waste dismantling site.</title>
        <authorList>
            <person name="Qin T."/>
        </authorList>
    </citation>
    <scope>NUCLEOTIDE SEQUENCE</scope>
    <source>
        <strain evidence="2">GB24</strain>
    </source>
</reference>
<keyword evidence="3" id="KW-1185">Reference proteome</keyword>
<dbReference type="EMBL" id="JAJAQI010000066">
    <property type="protein sequence ID" value="MCB4825122.1"/>
    <property type="molecule type" value="Genomic_DNA"/>
</dbReference>
<evidence type="ECO:0000259" key="1">
    <source>
        <dbReference type="Pfam" id="PF00535"/>
    </source>
</evidence>